<proteinExistence type="predicted"/>
<sequence length="42" mass="4496">MQTAVMKESSVKALEAAGFPVSLLAHAAKARQAKETKETTKH</sequence>
<dbReference type="KEGG" id="gso:PH603_07565"/>
<reference evidence="1" key="1">
    <citation type="submission" date="2023-01" db="EMBL/GenBank/DDBJ databases">
        <title>The genome sequence of Kordiimonadaceae bacterium 6D33.</title>
        <authorList>
            <person name="Liu Y."/>
        </authorList>
    </citation>
    <scope>NUCLEOTIDE SEQUENCE</scope>
    <source>
        <strain evidence="1">6D33</strain>
    </source>
</reference>
<accession>A0AAF0BIN5</accession>
<dbReference type="RefSeq" id="WP_289505461.1">
    <property type="nucleotide sequence ID" value="NZ_CP116805.1"/>
</dbReference>
<dbReference type="Proteomes" id="UP001217500">
    <property type="component" value="Chromosome"/>
</dbReference>
<keyword evidence="2" id="KW-1185">Reference proteome</keyword>
<organism evidence="1 2">
    <name type="scientific">Gimibacter soli</name>
    <dbReference type="NCBI Taxonomy" id="3024400"/>
    <lineage>
        <taxon>Bacteria</taxon>
        <taxon>Pseudomonadati</taxon>
        <taxon>Pseudomonadota</taxon>
        <taxon>Alphaproteobacteria</taxon>
        <taxon>Kordiimonadales</taxon>
        <taxon>Temperatibacteraceae</taxon>
        <taxon>Gimibacter</taxon>
    </lineage>
</organism>
<evidence type="ECO:0000313" key="1">
    <source>
        <dbReference type="EMBL" id="WCL55618.1"/>
    </source>
</evidence>
<name>A0AAF0BIN5_9PROT</name>
<gene>
    <name evidence="1" type="ORF">PH603_07565</name>
</gene>
<dbReference type="EMBL" id="CP116805">
    <property type="protein sequence ID" value="WCL55618.1"/>
    <property type="molecule type" value="Genomic_DNA"/>
</dbReference>
<dbReference type="AlphaFoldDB" id="A0AAF0BIN5"/>
<protein>
    <submittedName>
        <fullName evidence="1">Uncharacterized protein</fullName>
    </submittedName>
</protein>
<evidence type="ECO:0000313" key="2">
    <source>
        <dbReference type="Proteomes" id="UP001217500"/>
    </source>
</evidence>